<dbReference type="InterPro" id="IPR046199">
    <property type="entry name" value="DUF6231"/>
</dbReference>
<evidence type="ECO:0000313" key="2">
    <source>
        <dbReference type="Proteomes" id="UP000198611"/>
    </source>
</evidence>
<dbReference type="STRING" id="1123397.SAMN05660831_02119"/>
<keyword evidence="2" id="KW-1185">Reference proteome</keyword>
<name>A0A1I1UDR0_9GAMM</name>
<dbReference type="Pfam" id="PF19742">
    <property type="entry name" value="DUF6231"/>
    <property type="match status" value="1"/>
</dbReference>
<evidence type="ECO:0000313" key="1">
    <source>
        <dbReference type="EMBL" id="SFD68889.1"/>
    </source>
</evidence>
<gene>
    <name evidence="1" type="ORF">SAMN05660831_02119</name>
</gene>
<reference evidence="1 2" key="1">
    <citation type="submission" date="2016-10" db="EMBL/GenBank/DDBJ databases">
        <authorList>
            <person name="de Groot N.N."/>
        </authorList>
    </citation>
    <scope>NUCLEOTIDE SEQUENCE [LARGE SCALE GENOMIC DNA]</scope>
    <source>
        <strain evidence="1 2">HL3</strain>
    </source>
</reference>
<dbReference type="OrthoDB" id="5609094at2"/>
<accession>A0A1I1UDR0</accession>
<dbReference type="Proteomes" id="UP000198611">
    <property type="component" value="Unassembled WGS sequence"/>
</dbReference>
<protein>
    <submittedName>
        <fullName evidence="1">Uncharacterized protein</fullName>
    </submittedName>
</protein>
<organism evidence="1 2">
    <name type="scientific">Thiohalospira halophila DSM 15071</name>
    <dbReference type="NCBI Taxonomy" id="1123397"/>
    <lineage>
        <taxon>Bacteria</taxon>
        <taxon>Pseudomonadati</taxon>
        <taxon>Pseudomonadota</taxon>
        <taxon>Gammaproteobacteria</taxon>
        <taxon>Thiohalospirales</taxon>
        <taxon>Thiohalospiraceae</taxon>
        <taxon>Thiohalospira</taxon>
    </lineage>
</organism>
<sequence>MTESAPQDPLDHPLARLVAGEAPGAVLAIAPPDHPGLVAAQAAAPGAEWTLLPPGSQVADLPQTRFDLALLLHAVEPLESTAGEQLIGRVRDLLAPRLILAVAAGTRSANALRGLGLVHAGDSDDGAVALWTWDIATYKLTPDWLNSRFWANPELFDVYWW</sequence>
<dbReference type="AlphaFoldDB" id="A0A1I1UDR0"/>
<dbReference type="RefSeq" id="WP_093428751.1">
    <property type="nucleotide sequence ID" value="NZ_FOMJ01000007.1"/>
</dbReference>
<dbReference type="EMBL" id="FOMJ01000007">
    <property type="protein sequence ID" value="SFD68889.1"/>
    <property type="molecule type" value="Genomic_DNA"/>
</dbReference>
<proteinExistence type="predicted"/>